<dbReference type="EMBL" id="LKEB01000004">
    <property type="protein sequence ID" value="ROW16582.1"/>
    <property type="molecule type" value="Genomic_DNA"/>
</dbReference>
<reference evidence="3 4" key="1">
    <citation type="submission" date="2015-09" db="EMBL/GenBank/DDBJ databases">
        <title>Host preference determinants of Valsa canker pathogens revealed by comparative genomics.</title>
        <authorList>
            <person name="Yin Z."/>
            <person name="Huang L."/>
        </authorList>
    </citation>
    <scope>NUCLEOTIDE SEQUENCE [LARGE SCALE GENOMIC DNA]</scope>
    <source>
        <strain evidence="3 4">SXYLt</strain>
    </source>
</reference>
<proteinExistence type="predicted"/>
<feature type="transmembrane region" description="Helical" evidence="2">
    <location>
        <begin position="48"/>
        <end position="66"/>
    </location>
</feature>
<dbReference type="PANTHER" id="PTHR33604:SF3">
    <property type="entry name" value="OSJNBA0004B13.7 PROTEIN"/>
    <property type="match status" value="1"/>
</dbReference>
<dbReference type="Proteomes" id="UP000285146">
    <property type="component" value="Unassembled WGS sequence"/>
</dbReference>
<feature type="region of interest" description="Disordered" evidence="1">
    <location>
        <begin position="79"/>
        <end position="114"/>
    </location>
</feature>
<evidence type="ECO:0000256" key="2">
    <source>
        <dbReference type="SAM" id="Phobius"/>
    </source>
</evidence>
<keyword evidence="2" id="KW-1133">Transmembrane helix</keyword>
<dbReference type="PANTHER" id="PTHR33604">
    <property type="entry name" value="OSJNBA0004B13.7 PROTEIN"/>
    <property type="match status" value="1"/>
</dbReference>
<comment type="caution">
    <text evidence="3">The sequence shown here is derived from an EMBL/GenBank/DDBJ whole genome shotgun (WGS) entry which is preliminary data.</text>
</comment>
<feature type="region of interest" description="Disordered" evidence="1">
    <location>
        <begin position="1"/>
        <end position="42"/>
    </location>
</feature>
<dbReference type="OrthoDB" id="5397682at2759"/>
<gene>
    <name evidence="3" type="ORF">VPNG_01676</name>
</gene>
<sequence>MRPSADTELGVTKKNDDLWYKGTRRPGPRPGSSSHGWKSATRLPPRKTFKRIGLLLLAITAIYLFIHNIPTDLGPAKTGRPFYTHPNPNAPPGGVPRPNSANAVGDLDKEKDLTATRRDYNGPVRFLYLGETLHAIAGTKGTSPVNKNVLFAASSLQSAASLLPLACQMGRELRSYVHFALMSRSEISIEELQEVNGVDDSCQIIFHDARAEHLGAAVDETFKQSVARALYHIDHYMHPQAIIVDSSELEEPLFLSSLRRQAKDMNLASPIIELPEHAEARLAWITKLDAKSLAQWDLINVDIVVHAHAGASGSLIRLLKSLSVADYTACTVPHLTIELPEKIDPPTSQFLQNFQWPPRSASSLKSANRLTLRHRILGRGDSEEESSVRFLESFWPANPVFSHALVLSPQVELAPEYFHYLKMSVLEYRYSTRALHQAWDQRLFSISLDLPTTNLDASQPFVPPSRLPDRLDDLEIDSAPPDAPSPFLWQAPNSNAALFLGEKWAELHGFVSQVLEAQHGLESTPSVLAEKAVSRDYPAWMEHALRLCRARGYWTLYPSKDLAANLATVHGELYQQPEEYESDGRGAEHEDGDEVRLRHESLLDALPGGEVLRFAQMPLLSWDDKLITLDALNEATLKYAAEFRRTVGGCTETPAAAPEPSAQDLFCSGDDGI</sequence>
<feature type="region of interest" description="Disordered" evidence="1">
    <location>
        <begin position="652"/>
        <end position="673"/>
    </location>
</feature>
<accession>A0A423XJK8</accession>
<organism evidence="3 4">
    <name type="scientific">Cytospora leucostoma</name>
    <dbReference type="NCBI Taxonomy" id="1230097"/>
    <lineage>
        <taxon>Eukaryota</taxon>
        <taxon>Fungi</taxon>
        <taxon>Dikarya</taxon>
        <taxon>Ascomycota</taxon>
        <taxon>Pezizomycotina</taxon>
        <taxon>Sordariomycetes</taxon>
        <taxon>Sordariomycetidae</taxon>
        <taxon>Diaporthales</taxon>
        <taxon>Cytosporaceae</taxon>
        <taxon>Cytospora</taxon>
    </lineage>
</organism>
<keyword evidence="2" id="KW-0472">Membrane</keyword>
<evidence type="ECO:0000256" key="1">
    <source>
        <dbReference type="SAM" id="MobiDB-lite"/>
    </source>
</evidence>
<evidence type="ECO:0000313" key="3">
    <source>
        <dbReference type="EMBL" id="ROW16582.1"/>
    </source>
</evidence>
<keyword evidence="4" id="KW-1185">Reference proteome</keyword>
<evidence type="ECO:0000313" key="4">
    <source>
        <dbReference type="Proteomes" id="UP000285146"/>
    </source>
</evidence>
<dbReference type="AlphaFoldDB" id="A0A423XJK8"/>
<dbReference type="STRING" id="1230097.A0A423XJK8"/>
<protein>
    <recommendedName>
        <fullName evidence="5">Glycosyltransferase 2</fullName>
    </recommendedName>
</protein>
<dbReference type="InParanoid" id="A0A423XJK8"/>
<keyword evidence="2" id="KW-0812">Transmembrane</keyword>
<name>A0A423XJK8_9PEZI</name>
<evidence type="ECO:0008006" key="5">
    <source>
        <dbReference type="Google" id="ProtNLM"/>
    </source>
</evidence>